<dbReference type="AlphaFoldDB" id="A0A7S4PIY1"/>
<proteinExistence type="predicted"/>
<gene>
    <name evidence="2" type="ORF">GTHE00462_LOCUS36483</name>
</gene>
<feature type="compositionally biased region" description="Acidic residues" evidence="1">
    <location>
        <begin position="129"/>
        <end position="139"/>
    </location>
</feature>
<feature type="region of interest" description="Disordered" evidence="1">
    <location>
        <begin position="108"/>
        <end position="140"/>
    </location>
</feature>
<organism evidence="2">
    <name type="scientific">Guillardia theta</name>
    <name type="common">Cryptophyte</name>
    <name type="synonym">Cryptomonas phi</name>
    <dbReference type="NCBI Taxonomy" id="55529"/>
    <lineage>
        <taxon>Eukaryota</taxon>
        <taxon>Cryptophyceae</taxon>
        <taxon>Pyrenomonadales</taxon>
        <taxon>Geminigeraceae</taxon>
        <taxon>Guillardia</taxon>
    </lineage>
</organism>
<evidence type="ECO:0000313" key="2">
    <source>
        <dbReference type="EMBL" id="CAE2336478.1"/>
    </source>
</evidence>
<reference evidence="2" key="1">
    <citation type="submission" date="2021-01" db="EMBL/GenBank/DDBJ databases">
        <authorList>
            <person name="Corre E."/>
            <person name="Pelletier E."/>
            <person name="Niang G."/>
            <person name="Scheremetjew M."/>
            <person name="Finn R."/>
            <person name="Kale V."/>
            <person name="Holt S."/>
            <person name="Cochrane G."/>
            <person name="Meng A."/>
            <person name="Brown T."/>
            <person name="Cohen L."/>
        </authorList>
    </citation>
    <scope>NUCLEOTIDE SEQUENCE</scope>
    <source>
        <strain evidence="2">CCMP 2712</strain>
    </source>
</reference>
<dbReference type="EMBL" id="HBKN01046714">
    <property type="protein sequence ID" value="CAE2336478.1"/>
    <property type="molecule type" value="Transcribed_RNA"/>
</dbReference>
<evidence type="ECO:0000256" key="1">
    <source>
        <dbReference type="SAM" id="MobiDB-lite"/>
    </source>
</evidence>
<protein>
    <submittedName>
        <fullName evidence="2">Uncharacterized protein</fullName>
    </submittedName>
</protein>
<name>A0A7S4PIY1_GUITH</name>
<accession>A0A7S4PIY1</accession>
<sequence>MRAPPYFRAPLLRSSSCTSQGSTEDSIESPSSVLSFSSSFSFSTSTSSLLEGVDTHVPTAVAAFFAVMLSKGGRSSFPRHCSLSCVDDHHGNDMGSSSSSSGCMPITASARWDTGGRRRSRSEPAVLGEDADSSAEMESDAAKHAIDRSGYFIQGRGYGIVMLVGETISSPSIDQGGNFVSRHREKLSFRL</sequence>